<dbReference type="Pfam" id="PF07687">
    <property type="entry name" value="M20_dimer"/>
    <property type="match status" value="1"/>
</dbReference>
<dbReference type="NCBIfam" id="TIGR01882">
    <property type="entry name" value="peptidase-T"/>
    <property type="match status" value="1"/>
</dbReference>
<evidence type="ECO:0000313" key="15">
    <source>
        <dbReference type="EMBL" id="MBA5202149.1"/>
    </source>
</evidence>
<dbReference type="InterPro" id="IPR011650">
    <property type="entry name" value="Peptidase_M20_dimer"/>
</dbReference>
<dbReference type="InterPro" id="IPR036264">
    <property type="entry name" value="Bact_exopeptidase_dim_dom"/>
</dbReference>
<dbReference type="NCBIfam" id="NF003976">
    <property type="entry name" value="PRK05469.1"/>
    <property type="match status" value="1"/>
</dbReference>
<dbReference type="FunFam" id="3.30.70.360:FF:000002">
    <property type="entry name" value="Peptidase T"/>
    <property type="match status" value="1"/>
</dbReference>
<evidence type="ECO:0000256" key="2">
    <source>
        <dbReference type="ARBA" id="ARBA00004496"/>
    </source>
</evidence>
<feature type="binding site" evidence="11 13">
    <location>
        <position position="140"/>
    </location>
    <ligand>
        <name>Zn(2+)</name>
        <dbReference type="ChEBI" id="CHEBI:29105"/>
        <label>1</label>
    </ligand>
</feature>
<evidence type="ECO:0000256" key="7">
    <source>
        <dbReference type="ARBA" id="ARBA00022723"/>
    </source>
</evidence>
<feature type="binding site" evidence="11 13">
    <location>
        <position position="196"/>
    </location>
    <ligand>
        <name>Zn(2+)</name>
        <dbReference type="ChEBI" id="CHEBI:29105"/>
        <label>1</label>
    </ligand>
</feature>
<dbReference type="InterPro" id="IPR001261">
    <property type="entry name" value="ArgE/DapE_CS"/>
</dbReference>
<dbReference type="InterPro" id="IPR010161">
    <property type="entry name" value="Peptidase_M20B"/>
</dbReference>
<feature type="binding site" evidence="11 13">
    <location>
        <position position="379"/>
    </location>
    <ligand>
        <name>Zn(2+)</name>
        <dbReference type="ChEBI" id="CHEBI:29105"/>
        <label>2</label>
    </ligand>
</feature>
<comment type="catalytic activity">
    <reaction evidence="1 11">
        <text>Release of the N-terminal residue from a tripeptide.</text>
        <dbReference type="EC" id="3.4.11.4"/>
    </reaction>
</comment>
<dbReference type="GO" id="GO:0005829">
    <property type="term" value="C:cytosol"/>
    <property type="evidence" value="ECO:0007669"/>
    <property type="project" value="TreeGrafter"/>
</dbReference>
<keyword evidence="9 11" id="KW-0862">Zinc</keyword>
<accession>A0AAW3SRE1</accession>
<keyword evidence="4 11" id="KW-0031">Aminopeptidase</keyword>
<dbReference type="PROSITE" id="PS00759">
    <property type="entry name" value="ARGE_DAPE_CPG2_2"/>
    <property type="match status" value="1"/>
</dbReference>
<dbReference type="GO" id="GO:0008237">
    <property type="term" value="F:metallopeptidase activity"/>
    <property type="evidence" value="ECO:0007669"/>
    <property type="project" value="UniProtKB-KW"/>
</dbReference>
<dbReference type="Pfam" id="PF01546">
    <property type="entry name" value="Peptidase_M20"/>
    <property type="match status" value="1"/>
</dbReference>
<dbReference type="EC" id="3.4.11.4" evidence="11"/>
<dbReference type="GO" id="GO:0045148">
    <property type="term" value="F:tripeptide aminopeptidase activity"/>
    <property type="evidence" value="ECO:0007669"/>
    <property type="project" value="UniProtKB-UniRule"/>
</dbReference>
<dbReference type="NCBIfam" id="NF009920">
    <property type="entry name" value="PRK13381.1"/>
    <property type="match status" value="1"/>
</dbReference>
<evidence type="ECO:0000256" key="11">
    <source>
        <dbReference type="HAMAP-Rule" id="MF_00550"/>
    </source>
</evidence>
<evidence type="ECO:0000256" key="5">
    <source>
        <dbReference type="ARBA" id="ARBA00022490"/>
    </source>
</evidence>
<comment type="subcellular location">
    <subcellularLocation>
        <location evidence="2 11">Cytoplasm</location>
    </subcellularLocation>
</comment>
<dbReference type="RefSeq" id="WP_181844188.1">
    <property type="nucleotide sequence ID" value="NZ_CP084023.1"/>
</dbReference>
<dbReference type="Gene3D" id="3.30.70.360">
    <property type="match status" value="1"/>
</dbReference>
<dbReference type="EMBL" id="JACERJ010000001">
    <property type="protein sequence ID" value="MBA5202149.1"/>
    <property type="molecule type" value="Genomic_DNA"/>
</dbReference>
<protein>
    <recommendedName>
        <fullName evidence="11">Peptidase T</fullName>
        <ecNumber evidence="11">3.4.11.4</ecNumber>
    </recommendedName>
    <alternativeName>
        <fullName evidence="11">Aminotripeptidase</fullName>
        <shortName evidence="11">Tripeptidase</shortName>
    </alternativeName>
    <alternativeName>
        <fullName evidence="11">Tripeptide aminopeptidase</fullName>
    </alternativeName>
</protein>
<name>A0AAW3SRE1_9GAMM</name>
<dbReference type="PROSITE" id="PS00758">
    <property type="entry name" value="ARGE_DAPE_CPG2_1"/>
    <property type="match status" value="1"/>
</dbReference>
<comment type="similarity">
    <text evidence="3 11">Belongs to the peptidase M20B family.</text>
</comment>
<dbReference type="Proteomes" id="UP000557749">
    <property type="component" value="Unassembled WGS sequence"/>
</dbReference>
<keyword evidence="7 11" id="KW-0479">Metal-binding</keyword>
<evidence type="ECO:0000256" key="1">
    <source>
        <dbReference type="ARBA" id="ARBA00000870"/>
    </source>
</evidence>
<feature type="binding site" evidence="11 13">
    <location>
        <position position="174"/>
    </location>
    <ligand>
        <name>Zn(2+)</name>
        <dbReference type="ChEBI" id="CHEBI:29105"/>
        <label>2</label>
    </ligand>
</feature>
<reference evidence="15 16" key="1">
    <citation type="submission" date="2020-07" db="EMBL/GenBank/DDBJ databases">
        <title>Characterization of Pectobacterium aroidearum strains causing soft rot on Amorphophallus konjac.</title>
        <authorList>
            <person name="Xie H."/>
        </authorList>
    </citation>
    <scope>NUCLEOTIDE SEQUENCE [LARGE SCALE GENOMIC DNA]</scope>
    <source>
        <strain evidence="15 16">MY7</strain>
    </source>
</reference>
<sequence>MDKLLDRFLNYVSFDTQSKSGVRQVPSTDGQLKLARALQQELLELGFEQVVLSKQGCLMATLPANVAWPVPAIGFISHMDTSPDFSGKNVNPQILENYRGGDIALGVGDEVLSPVMFPVLHQLLGHTLITTDGKTLLGADDKAGIAEIMTALVRLKKSQLPHGDIRVAFTPDEEIGKGAQFFDVKAFNAQWAYTVDGGGVGELEYENFNAASVQVKIVGNNVHPGSAKGVMVNALTLASRYHQQVPESQSPEQTDGYQGFYHLHSMKGTVERADLHYIVRDFDRNGFEQRKQTMLDIAEKVGAGLHPDCYIEVTITDTYYNMREQVEQHPHIIALAQQAMRDCDIEPNMKPIRGGTDGAHLSFQGLPCPNLFTGGYNYHGKHEFVTLEGMEKAVSVIMRIAELTALRAKP</sequence>
<organism evidence="15 16">
    <name type="scientific">Pectobacterium aroidearum</name>
    <dbReference type="NCBI Taxonomy" id="1201031"/>
    <lineage>
        <taxon>Bacteria</taxon>
        <taxon>Pseudomonadati</taxon>
        <taxon>Pseudomonadota</taxon>
        <taxon>Gammaproteobacteria</taxon>
        <taxon>Enterobacterales</taxon>
        <taxon>Pectobacteriaceae</taxon>
        <taxon>Pectobacterium</taxon>
    </lineage>
</organism>
<feature type="binding site" evidence="11 13">
    <location>
        <position position="78"/>
    </location>
    <ligand>
        <name>Zn(2+)</name>
        <dbReference type="ChEBI" id="CHEBI:29105"/>
        <label>1</label>
    </ligand>
</feature>
<dbReference type="GO" id="GO:0043171">
    <property type="term" value="P:peptide catabolic process"/>
    <property type="evidence" value="ECO:0007669"/>
    <property type="project" value="UniProtKB-UniRule"/>
</dbReference>
<proteinExistence type="inferred from homology"/>
<evidence type="ECO:0000256" key="13">
    <source>
        <dbReference type="PIRSR" id="PIRSR037215-2"/>
    </source>
</evidence>
<feature type="active site" evidence="11 12">
    <location>
        <position position="80"/>
    </location>
</feature>
<gene>
    <name evidence="11 15" type="primary">pepT</name>
    <name evidence="15" type="ORF">H2Y57_00330</name>
</gene>
<evidence type="ECO:0000256" key="4">
    <source>
        <dbReference type="ARBA" id="ARBA00022438"/>
    </source>
</evidence>
<evidence type="ECO:0000256" key="3">
    <source>
        <dbReference type="ARBA" id="ARBA00009692"/>
    </source>
</evidence>
<feature type="binding site" evidence="11 13">
    <location>
        <position position="140"/>
    </location>
    <ligand>
        <name>Zn(2+)</name>
        <dbReference type="ChEBI" id="CHEBI:29105"/>
        <label>2</label>
    </ligand>
</feature>
<evidence type="ECO:0000259" key="14">
    <source>
        <dbReference type="Pfam" id="PF07687"/>
    </source>
</evidence>
<dbReference type="SUPFAM" id="SSF55031">
    <property type="entry name" value="Bacterial exopeptidase dimerisation domain"/>
    <property type="match status" value="1"/>
</dbReference>
<feature type="domain" description="Peptidase M20 dimerisation" evidence="14">
    <location>
        <begin position="205"/>
        <end position="306"/>
    </location>
</feature>
<evidence type="ECO:0000256" key="9">
    <source>
        <dbReference type="ARBA" id="ARBA00022833"/>
    </source>
</evidence>
<evidence type="ECO:0000313" key="16">
    <source>
        <dbReference type="Proteomes" id="UP000557749"/>
    </source>
</evidence>
<dbReference type="AlphaFoldDB" id="A0AAW3SRE1"/>
<keyword evidence="10 11" id="KW-0482">Metalloprotease</keyword>
<keyword evidence="6 11" id="KW-0645">Protease</keyword>
<dbReference type="InterPro" id="IPR002933">
    <property type="entry name" value="Peptidase_M20"/>
</dbReference>
<comment type="caution">
    <text evidence="15">The sequence shown here is derived from an EMBL/GenBank/DDBJ whole genome shotgun (WGS) entry which is preliminary data.</text>
</comment>
<dbReference type="PIRSF" id="PIRSF037215">
    <property type="entry name" value="Peptidase_M20B"/>
    <property type="match status" value="1"/>
</dbReference>
<dbReference type="GO" id="GO:0006508">
    <property type="term" value="P:proteolysis"/>
    <property type="evidence" value="ECO:0007669"/>
    <property type="project" value="UniProtKB-UniRule"/>
</dbReference>
<dbReference type="GO" id="GO:0008270">
    <property type="term" value="F:zinc ion binding"/>
    <property type="evidence" value="ECO:0007669"/>
    <property type="project" value="UniProtKB-UniRule"/>
</dbReference>
<evidence type="ECO:0000256" key="6">
    <source>
        <dbReference type="ARBA" id="ARBA00022670"/>
    </source>
</evidence>
<keyword evidence="5 11" id="KW-0963">Cytoplasm</keyword>
<feature type="active site" description="Proton acceptor" evidence="11 12">
    <location>
        <position position="173"/>
    </location>
</feature>
<dbReference type="Gene3D" id="3.40.630.10">
    <property type="entry name" value="Zn peptidases"/>
    <property type="match status" value="1"/>
</dbReference>
<dbReference type="PANTHER" id="PTHR42994">
    <property type="entry name" value="PEPTIDASE T"/>
    <property type="match status" value="1"/>
</dbReference>
<dbReference type="SUPFAM" id="SSF53187">
    <property type="entry name" value="Zn-dependent exopeptidases"/>
    <property type="match status" value="1"/>
</dbReference>
<keyword evidence="8 11" id="KW-0378">Hydrolase</keyword>
<evidence type="ECO:0000256" key="8">
    <source>
        <dbReference type="ARBA" id="ARBA00022801"/>
    </source>
</evidence>
<evidence type="ECO:0000256" key="10">
    <source>
        <dbReference type="ARBA" id="ARBA00023049"/>
    </source>
</evidence>
<dbReference type="PANTHER" id="PTHR42994:SF1">
    <property type="entry name" value="PEPTIDASE T"/>
    <property type="match status" value="1"/>
</dbReference>
<comment type="cofactor">
    <cofactor evidence="11 13">
        <name>Zn(2+)</name>
        <dbReference type="ChEBI" id="CHEBI:29105"/>
    </cofactor>
    <text evidence="11 13">Binds 2 Zn(2+) ions per subunit.</text>
</comment>
<dbReference type="CDD" id="cd03892">
    <property type="entry name" value="M20_peptT"/>
    <property type="match status" value="1"/>
</dbReference>
<dbReference type="HAMAP" id="MF_00550">
    <property type="entry name" value="Aminopeptidase_M20"/>
    <property type="match status" value="1"/>
</dbReference>
<evidence type="ECO:0000256" key="12">
    <source>
        <dbReference type="PIRSR" id="PIRSR037215-1"/>
    </source>
</evidence>
<comment type="function">
    <text evidence="11">Cleaves the N-terminal amino acid of tripeptides.</text>
</comment>